<dbReference type="Proteomes" id="UP001501166">
    <property type="component" value="Unassembled WGS sequence"/>
</dbReference>
<protein>
    <submittedName>
        <fullName evidence="1">Uncharacterized protein</fullName>
    </submittedName>
</protein>
<gene>
    <name evidence="1" type="ORF">GCM10008932_10410</name>
</gene>
<comment type="caution">
    <text evidence="1">The sequence shown here is derived from an EMBL/GenBank/DDBJ whole genome shotgun (WGS) entry which is preliminary data.</text>
</comment>
<organism evidence="1 2">
    <name type="scientific">Alkalibacterium iburiense</name>
    <dbReference type="NCBI Taxonomy" id="290589"/>
    <lineage>
        <taxon>Bacteria</taxon>
        <taxon>Bacillati</taxon>
        <taxon>Bacillota</taxon>
        <taxon>Bacilli</taxon>
        <taxon>Lactobacillales</taxon>
        <taxon>Carnobacteriaceae</taxon>
        <taxon>Alkalibacterium</taxon>
    </lineage>
</organism>
<accession>A0ABN0XB79</accession>
<name>A0ABN0XB79_9LACT</name>
<proteinExistence type="predicted"/>
<evidence type="ECO:0000313" key="1">
    <source>
        <dbReference type="EMBL" id="GAA0359715.1"/>
    </source>
</evidence>
<dbReference type="EMBL" id="BAAACW010000062">
    <property type="protein sequence ID" value="GAA0359715.1"/>
    <property type="molecule type" value="Genomic_DNA"/>
</dbReference>
<evidence type="ECO:0000313" key="2">
    <source>
        <dbReference type="Proteomes" id="UP001501166"/>
    </source>
</evidence>
<keyword evidence="2" id="KW-1185">Reference proteome</keyword>
<sequence length="138" mass="16001">MKQNLESLSPFELSLYLEKSVEAQKESKEWLNAGRGNPNWTAPIPREAFFLLGEFATRETHIANKDMLGTMVKESSGREERFEAFLETKESAGAKLLEQIWNKGQHLLGMPREKWLTDMLDHTIGDNYRTIKRESPRF</sequence>
<reference evidence="1 2" key="1">
    <citation type="journal article" date="2019" name="Int. J. Syst. Evol. Microbiol.">
        <title>The Global Catalogue of Microorganisms (GCM) 10K type strain sequencing project: providing services to taxonomists for standard genome sequencing and annotation.</title>
        <authorList>
            <consortium name="The Broad Institute Genomics Platform"/>
            <consortium name="The Broad Institute Genome Sequencing Center for Infectious Disease"/>
            <person name="Wu L."/>
            <person name="Ma J."/>
        </authorList>
    </citation>
    <scope>NUCLEOTIDE SEQUENCE [LARGE SCALE GENOMIC DNA]</scope>
    <source>
        <strain evidence="1 2">JCM 12662</strain>
    </source>
</reference>
<dbReference type="RefSeq" id="WP_343754557.1">
    <property type="nucleotide sequence ID" value="NZ_BAAACW010000062.1"/>
</dbReference>
<dbReference type="Gene3D" id="1.10.20.110">
    <property type="match status" value="1"/>
</dbReference>